<protein>
    <recommendedName>
        <fullName evidence="4">Antitoxin SocA-like Panacea domain-containing protein</fullName>
    </recommendedName>
</protein>
<keyword evidence="3" id="KW-1185">Reference proteome</keyword>
<feature type="compositionally biased region" description="Basic and acidic residues" evidence="1">
    <location>
        <begin position="190"/>
        <end position="200"/>
    </location>
</feature>
<evidence type="ECO:0008006" key="4">
    <source>
        <dbReference type="Google" id="ProtNLM"/>
    </source>
</evidence>
<gene>
    <name evidence="2" type="ORF">Aco03nite_075530</name>
</gene>
<accession>A0ABQ3XKX8</accession>
<comment type="caution">
    <text evidence="2">The sequence shown here is derived from an EMBL/GenBank/DDBJ whole genome shotgun (WGS) entry which is preliminary data.</text>
</comment>
<feature type="region of interest" description="Disordered" evidence="1">
    <location>
        <begin position="190"/>
        <end position="214"/>
    </location>
</feature>
<evidence type="ECO:0000313" key="2">
    <source>
        <dbReference type="EMBL" id="GID59149.1"/>
    </source>
</evidence>
<organism evidence="2 3">
    <name type="scientific">Actinoplanes couchii</name>
    <dbReference type="NCBI Taxonomy" id="403638"/>
    <lineage>
        <taxon>Bacteria</taxon>
        <taxon>Bacillati</taxon>
        <taxon>Actinomycetota</taxon>
        <taxon>Actinomycetes</taxon>
        <taxon>Micromonosporales</taxon>
        <taxon>Micromonosporaceae</taxon>
        <taxon>Actinoplanes</taxon>
    </lineage>
</organism>
<evidence type="ECO:0000256" key="1">
    <source>
        <dbReference type="SAM" id="MobiDB-lite"/>
    </source>
</evidence>
<feature type="region of interest" description="Disordered" evidence="1">
    <location>
        <begin position="1"/>
        <end position="22"/>
    </location>
</feature>
<feature type="compositionally biased region" description="Polar residues" evidence="1">
    <location>
        <begin position="1"/>
        <end position="18"/>
    </location>
</feature>
<proteinExistence type="predicted"/>
<name>A0ABQ3XKX8_9ACTN</name>
<dbReference type="Proteomes" id="UP000612282">
    <property type="component" value="Unassembled WGS sequence"/>
</dbReference>
<reference evidence="2 3" key="1">
    <citation type="submission" date="2021-01" db="EMBL/GenBank/DDBJ databases">
        <title>Whole genome shotgun sequence of Actinoplanes couchii NBRC 106145.</title>
        <authorList>
            <person name="Komaki H."/>
            <person name="Tamura T."/>
        </authorList>
    </citation>
    <scope>NUCLEOTIDE SEQUENCE [LARGE SCALE GENOMIC DNA]</scope>
    <source>
        <strain evidence="2 3">NBRC 106145</strain>
    </source>
</reference>
<dbReference type="EMBL" id="BOMG01000094">
    <property type="protein sequence ID" value="GID59149.1"/>
    <property type="molecule type" value="Genomic_DNA"/>
</dbReference>
<evidence type="ECO:0000313" key="3">
    <source>
        <dbReference type="Proteomes" id="UP000612282"/>
    </source>
</evidence>
<sequence>MMTNTDQSLIRHQSSSGIDTFRDGSSLREVRHVPQTAVSADESHLTGPNARASGSVIDQYRAAMTSSIISVIKTIEINRPRLSDPKRDLLLFFAQGHHLALGGDPLFTEAIYATDHGIAVDYQADPSEPESPPTGALNTINRMLTRYADLSPADLRTLIRTSVPWQLAMKSTVGPRIEGAWLRDWFTRPEEVDDPTDGRPTRTQMAAWATRHSR</sequence>